<comment type="caution">
    <text evidence="1">The sequence shown here is derived from an EMBL/GenBank/DDBJ whole genome shotgun (WGS) entry which is preliminary data.</text>
</comment>
<evidence type="ECO:0000313" key="1">
    <source>
        <dbReference type="EMBL" id="RRD69644.1"/>
    </source>
</evidence>
<sequence length="113" mass="13272">MQYLYGQANLSLIQGKYEELDSIQYLKGLDEAIFQSVVRDFGEPLENHIKQRTNSIRNGVSGQTIRFVLNVDIDTTKLDSDIYDYLKIDTSRNNFNVYCFDKNYKPVYFIFFS</sequence>
<gene>
    <name evidence="1" type="ORF">EII41_13370</name>
</gene>
<dbReference type="Proteomes" id="UP000279860">
    <property type="component" value="Unassembled WGS sequence"/>
</dbReference>
<protein>
    <submittedName>
        <fullName evidence="1">Uncharacterized protein</fullName>
    </submittedName>
</protein>
<dbReference type="EMBL" id="RQYN01000101">
    <property type="protein sequence ID" value="RRD69644.1"/>
    <property type="molecule type" value="Genomic_DNA"/>
</dbReference>
<dbReference type="RefSeq" id="WP_124790979.1">
    <property type="nucleotide sequence ID" value="NZ_RQYN01000101.1"/>
</dbReference>
<name>A0A3P1YEQ4_TANFO</name>
<accession>A0A3P1YEQ4</accession>
<proteinExistence type="predicted"/>
<evidence type="ECO:0000313" key="2">
    <source>
        <dbReference type="Proteomes" id="UP000279860"/>
    </source>
</evidence>
<reference evidence="1 2" key="1">
    <citation type="submission" date="2018-11" db="EMBL/GenBank/DDBJ databases">
        <title>Genomes From Bacteria Associated with the Canine Oral Cavity: a Test Case for Automated Genome-Based Taxonomic Assignment.</title>
        <authorList>
            <person name="Coil D.A."/>
            <person name="Jospin G."/>
            <person name="Darling A.E."/>
            <person name="Wallis C."/>
            <person name="Davis I.J."/>
            <person name="Harris S."/>
            <person name="Eisen J.A."/>
            <person name="Holcombe L.J."/>
            <person name="O'Flynn C."/>
        </authorList>
    </citation>
    <scope>NUCLEOTIDE SEQUENCE [LARGE SCALE GENOMIC DNA]</scope>
    <source>
        <strain evidence="1 2">OH1426_COT-023</strain>
    </source>
</reference>
<organism evidence="1 2">
    <name type="scientific">Tannerella forsythia</name>
    <name type="common">Bacteroides forsythus</name>
    <dbReference type="NCBI Taxonomy" id="28112"/>
    <lineage>
        <taxon>Bacteria</taxon>
        <taxon>Pseudomonadati</taxon>
        <taxon>Bacteroidota</taxon>
        <taxon>Bacteroidia</taxon>
        <taxon>Bacteroidales</taxon>
        <taxon>Tannerellaceae</taxon>
        <taxon>Tannerella</taxon>
    </lineage>
</organism>
<dbReference type="AlphaFoldDB" id="A0A3P1YEQ4"/>